<evidence type="ECO:0000256" key="6">
    <source>
        <dbReference type="ARBA" id="ARBA00022695"/>
    </source>
</evidence>
<evidence type="ECO:0000256" key="2">
    <source>
        <dbReference type="ARBA" id="ARBA00006460"/>
    </source>
</evidence>
<evidence type="ECO:0000313" key="19">
    <source>
        <dbReference type="Proteomes" id="UP000245119"/>
    </source>
</evidence>
<dbReference type="Gene3D" id="6.10.250.2940">
    <property type="match status" value="1"/>
</dbReference>
<keyword evidence="6 14" id="KW-0548">Nucleotidyltransferase</keyword>
<keyword evidence="15" id="KW-0175">Coiled coil</keyword>
<dbReference type="FunFam" id="1.10.150.390:FF:000001">
    <property type="entry name" value="DNA-directed RNA polymerase subunit"/>
    <property type="match status" value="1"/>
</dbReference>
<keyword evidence="8" id="KW-0677">Repeat</keyword>
<comment type="subcellular location">
    <subcellularLocation>
        <location evidence="1">Nucleus</location>
    </subcellularLocation>
</comment>
<dbReference type="Pfam" id="PF04990">
    <property type="entry name" value="RNA_pol_Rpb1_7"/>
    <property type="match status" value="1"/>
</dbReference>
<dbReference type="Gene3D" id="3.30.1490.180">
    <property type="entry name" value="RNA polymerase ii"/>
    <property type="match status" value="1"/>
</dbReference>
<dbReference type="PANTHER" id="PTHR19376">
    <property type="entry name" value="DNA-DIRECTED RNA POLYMERASE"/>
    <property type="match status" value="1"/>
</dbReference>
<dbReference type="Pfam" id="PF05000">
    <property type="entry name" value="RNA_pol_Rpb1_4"/>
    <property type="match status" value="1"/>
</dbReference>
<evidence type="ECO:0000256" key="13">
    <source>
        <dbReference type="ARBA" id="ARBA00023242"/>
    </source>
</evidence>
<feature type="coiled-coil region" evidence="15">
    <location>
        <begin position="1205"/>
        <end position="1235"/>
    </location>
</feature>
<proteinExistence type="inferred from homology"/>
<keyword evidence="9" id="KW-0862">Zinc</keyword>
<evidence type="ECO:0000256" key="3">
    <source>
        <dbReference type="ARBA" id="ARBA00022478"/>
    </source>
</evidence>
<keyword evidence="19" id="KW-1185">Reference proteome</keyword>
<evidence type="ECO:0000256" key="1">
    <source>
        <dbReference type="ARBA" id="ARBA00004123"/>
    </source>
</evidence>
<dbReference type="OrthoDB" id="270392at2759"/>
<dbReference type="Pfam" id="PF04997">
    <property type="entry name" value="RNA_pol_Rpb1_1"/>
    <property type="match status" value="1"/>
</dbReference>
<comment type="function">
    <text evidence="14">DNA-dependent RNA polymerase catalyzes the transcription of DNA into RNA using the four ribonucleoside triphosphates as substrates.</text>
</comment>
<dbReference type="FunFam" id="2.40.40.20:FF:000019">
    <property type="entry name" value="DNA-directed RNA polymerase II subunit RPB1"/>
    <property type="match status" value="1"/>
</dbReference>
<dbReference type="GO" id="GO:0003677">
    <property type="term" value="F:DNA binding"/>
    <property type="evidence" value="ECO:0007669"/>
    <property type="project" value="UniProtKB-KW"/>
</dbReference>
<dbReference type="PANTHER" id="PTHR19376:SF37">
    <property type="entry name" value="DNA-DIRECTED RNA POLYMERASE II SUBUNIT RPB1"/>
    <property type="match status" value="1"/>
</dbReference>
<keyword evidence="3 14" id="KW-0240">DNA-directed RNA polymerase</keyword>
<accession>A0A2T7NBB0</accession>
<comment type="caution">
    <text evidence="18">The sequence shown here is derived from an EMBL/GenBank/DDBJ whole genome shotgun (WGS) entry which is preliminary data.</text>
</comment>
<dbReference type="GO" id="GO:0006366">
    <property type="term" value="P:transcription by RNA polymerase II"/>
    <property type="evidence" value="ECO:0007669"/>
    <property type="project" value="InterPro"/>
</dbReference>
<dbReference type="Gene3D" id="1.10.150.390">
    <property type="match status" value="1"/>
</dbReference>
<dbReference type="PROSITE" id="PS00115">
    <property type="entry name" value="RNA_POL_II_REPEAT"/>
    <property type="match status" value="14"/>
</dbReference>
<dbReference type="InterPro" id="IPR007083">
    <property type="entry name" value="RNA_pol_Rpb1_4"/>
</dbReference>
<dbReference type="InterPro" id="IPR007073">
    <property type="entry name" value="RNA_pol_Rpb1_7"/>
</dbReference>
<dbReference type="Gene3D" id="1.10.274.100">
    <property type="entry name" value="RNA polymerase Rpb1, domain 3"/>
    <property type="match status" value="1"/>
</dbReference>
<dbReference type="InterPro" id="IPR007066">
    <property type="entry name" value="RNA_pol_Rpb1_3"/>
</dbReference>
<dbReference type="Pfam" id="PF04998">
    <property type="entry name" value="RNA_pol_Rpb1_5"/>
    <property type="match status" value="1"/>
</dbReference>
<dbReference type="PRINTS" id="PR01217">
    <property type="entry name" value="PRICHEXTENSN"/>
</dbReference>
<dbReference type="FunFam" id="1.10.274.100:FF:000001">
    <property type="entry name" value="DNA-directed RNA polymerase subunit"/>
    <property type="match status" value="1"/>
</dbReference>
<dbReference type="Pfam" id="PF04992">
    <property type="entry name" value="RNA_pol_Rpb1_6"/>
    <property type="match status" value="1"/>
</dbReference>
<organism evidence="18 19">
    <name type="scientific">Pomacea canaliculata</name>
    <name type="common">Golden apple snail</name>
    <dbReference type="NCBI Taxonomy" id="400727"/>
    <lineage>
        <taxon>Eukaryota</taxon>
        <taxon>Metazoa</taxon>
        <taxon>Spiralia</taxon>
        <taxon>Lophotrochozoa</taxon>
        <taxon>Mollusca</taxon>
        <taxon>Gastropoda</taxon>
        <taxon>Caenogastropoda</taxon>
        <taxon>Architaenioglossa</taxon>
        <taxon>Ampullarioidea</taxon>
        <taxon>Ampullariidae</taxon>
        <taxon>Pomacea</taxon>
    </lineage>
</organism>
<keyword evidence="11" id="KW-0238">DNA-binding</keyword>
<feature type="region of interest" description="Disordered" evidence="16">
    <location>
        <begin position="152"/>
        <end position="178"/>
    </location>
</feature>
<dbReference type="GO" id="GO:0003899">
    <property type="term" value="F:DNA-directed RNA polymerase activity"/>
    <property type="evidence" value="ECO:0007669"/>
    <property type="project" value="UniProtKB-EC"/>
</dbReference>
<dbReference type="EMBL" id="PZQS01000014">
    <property type="protein sequence ID" value="PVD18451.1"/>
    <property type="molecule type" value="Genomic_DNA"/>
</dbReference>
<dbReference type="InterPro" id="IPR007081">
    <property type="entry name" value="RNA_pol_Rpb1_5"/>
</dbReference>
<comment type="catalytic activity">
    <reaction evidence="14">
        <text>RNA(n) + a ribonucleoside 5'-triphosphate = RNA(n+1) + diphosphate</text>
        <dbReference type="Rhea" id="RHEA:21248"/>
        <dbReference type="Rhea" id="RHEA-COMP:14527"/>
        <dbReference type="Rhea" id="RHEA-COMP:17342"/>
        <dbReference type="ChEBI" id="CHEBI:33019"/>
        <dbReference type="ChEBI" id="CHEBI:61557"/>
        <dbReference type="ChEBI" id="CHEBI:140395"/>
        <dbReference type="EC" id="2.7.7.6"/>
    </reaction>
</comment>
<dbReference type="Gene3D" id="6.20.50.80">
    <property type="match status" value="1"/>
</dbReference>
<dbReference type="GO" id="GO:0046872">
    <property type="term" value="F:metal ion binding"/>
    <property type="evidence" value="ECO:0007669"/>
    <property type="project" value="UniProtKB-KW"/>
</dbReference>
<evidence type="ECO:0000256" key="15">
    <source>
        <dbReference type="SAM" id="Coils"/>
    </source>
</evidence>
<feature type="compositionally biased region" description="Low complexity" evidence="16">
    <location>
        <begin position="1529"/>
        <end position="1765"/>
    </location>
</feature>
<dbReference type="Proteomes" id="UP000245119">
    <property type="component" value="Linkage Group LG14"/>
</dbReference>
<dbReference type="Pfam" id="PF05001">
    <property type="entry name" value="RNA_pol_Rpb1_R"/>
    <property type="match status" value="11"/>
</dbReference>
<name>A0A2T7NBB0_POMCA</name>
<gene>
    <name evidence="18" type="ORF">C0Q70_21000</name>
</gene>
<evidence type="ECO:0000256" key="9">
    <source>
        <dbReference type="ARBA" id="ARBA00022833"/>
    </source>
</evidence>
<evidence type="ECO:0000256" key="10">
    <source>
        <dbReference type="ARBA" id="ARBA00022842"/>
    </source>
</evidence>
<dbReference type="InterPro" id="IPR044893">
    <property type="entry name" value="RNA_pol_Rpb1_clamp_domain"/>
</dbReference>
<dbReference type="STRING" id="400727.A0A2T7NBB0"/>
<evidence type="ECO:0000256" key="16">
    <source>
        <dbReference type="SAM" id="MobiDB-lite"/>
    </source>
</evidence>
<dbReference type="EC" id="2.7.7.6" evidence="14"/>
<dbReference type="InterPro" id="IPR038120">
    <property type="entry name" value="Rpb1_funnel_sf"/>
</dbReference>
<evidence type="ECO:0000256" key="5">
    <source>
        <dbReference type="ARBA" id="ARBA00022679"/>
    </source>
</evidence>
<dbReference type="InterPro" id="IPR038593">
    <property type="entry name" value="RNA_pol_Rpb1_7_sf"/>
</dbReference>
<dbReference type="SMART" id="SM00663">
    <property type="entry name" value="RPOLA_N"/>
    <property type="match status" value="1"/>
</dbReference>
<dbReference type="InterPro" id="IPR042102">
    <property type="entry name" value="RNA_pol_Rpb1_3_sf"/>
</dbReference>
<evidence type="ECO:0000256" key="11">
    <source>
        <dbReference type="ARBA" id="ARBA00023125"/>
    </source>
</evidence>
<keyword evidence="10" id="KW-0460">Magnesium</keyword>
<dbReference type="Gene3D" id="4.10.860.120">
    <property type="entry name" value="RNA polymerase II, clamp domain"/>
    <property type="match status" value="2"/>
</dbReference>
<dbReference type="Gene3D" id="3.30.1360.140">
    <property type="match status" value="1"/>
</dbReference>
<evidence type="ECO:0000259" key="17">
    <source>
        <dbReference type="SMART" id="SM00663"/>
    </source>
</evidence>
<evidence type="ECO:0000256" key="14">
    <source>
        <dbReference type="RuleBase" id="RU004279"/>
    </source>
</evidence>
<evidence type="ECO:0000256" key="4">
    <source>
        <dbReference type="ARBA" id="ARBA00022553"/>
    </source>
</evidence>
<reference evidence="18 19" key="1">
    <citation type="submission" date="2018-04" db="EMBL/GenBank/DDBJ databases">
        <title>The genome of golden apple snail Pomacea canaliculata provides insight into stress tolerance and invasive adaptation.</title>
        <authorList>
            <person name="Liu C."/>
            <person name="Liu B."/>
            <person name="Ren Y."/>
            <person name="Zhang Y."/>
            <person name="Wang H."/>
            <person name="Li S."/>
            <person name="Jiang F."/>
            <person name="Yin L."/>
            <person name="Zhang G."/>
            <person name="Qian W."/>
            <person name="Fan W."/>
        </authorList>
    </citation>
    <scope>NUCLEOTIDE SEQUENCE [LARGE SCALE GENOMIC DNA]</scope>
    <source>
        <strain evidence="18">SZHN2017</strain>
        <tissue evidence="18">Muscle</tissue>
    </source>
</reference>
<feature type="domain" description="RNA polymerase N-terminal" evidence="17">
    <location>
        <begin position="242"/>
        <end position="545"/>
    </location>
</feature>
<dbReference type="InterPro" id="IPR007075">
    <property type="entry name" value="RNA_pol_Rpb1_6"/>
</dbReference>
<dbReference type="CDD" id="cd02584">
    <property type="entry name" value="RNAP_II_Rpb1_C"/>
    <property type="match status" value="1"/>
</dbReference>
<dbReference type="FunFam" id="3.30.1490.180:FF:000001">
    <property type="entry name" value="DNA-directed RNA polymerase subunit"/>
    <property type="match status" value="1"/>
</dbReference>
<dbReference type="InterPro" id="IPR000684">
    <property type="entry name" value="RNA_pol_II_repeat_euk"/>
</dbReference>
<comment type="similarity">
    <text evidence="2 14">Belongs to the RNA polymerase beta' chain family.</text>
</comment>
<sequence>MAFTGDSNAPLREVKRVQFGILSPDEIRRMSVTEGGIKYPETTEGGRPKLGGLMDPRQGVTDRISRCQTCAGNMTECPGHFGHIELAKPVFHVAFLTKIVKLLRCVCFFCSKLLADPESPKMKDILSKSRGYPKKRLAHVYDLCKSRRACDGGDEMEKKNKDATEEQEDSVPKGHGGCGRYQPTIRRNGLELVAEWKPDKVNEESQERKIILSAERVLEIFKRISDEECTCLGMDSKFARPDWMILTVLPVPPLPVRPAVVMFGSARNQDDLTHKLADIVKANNQLHRNEQNGAAAHIIFEDTKMLQYHCATLVDNEIPGLPKAVQKSGRPLKSIKQRLKGKEGRVRGNLMGKRVDFSGRTVITPDPNLRVDQVGVPRSIAQNLTFPELVTPFNIDRMQEAVRRGANQYPGAKYIIRDNGERIDLRFHPKSSDLHLQIGYKVERHMQDNDVVIFNRQPTLHKMSMMCHRVKVLPWSTFRLNLSVTTPYNADFDGDEMNLHLPQSLETRAEIMNLAAVPRMIVTPQANRPVMGIVQDTLTAVRKMTKRDVFLDRAQVMHLLMFLPTWDGRMPQPAILKPQPLWTGKQIFSLVIPGRVNVIRTHATHPDDEDSGPYKWISPGDTKVLIEDGQLISGILCKKTLGASSGSLLHIVFMEMGHEIAGELYGNIQTVVNNWLLVEGHSIGIGDTIADQQTYHDIQETIRKAKGDVIEVIEKAHNDELEPTPGNTLRQTFENQVIACVGQQNVEGKRIPFGFRYRTLPHFIKDDYGPESRGFVENSYLAGLTPSEFYFHAMGGREGLIDTAVKTAETGYIQRRLIKAMESVMVKYDGTVRNQVEQLIQLRYGEDGLDACHVEFQSLPMFKPSNKVFERQFRFDATNERAMKRCLKEEVIKDLMGNATTLAELEREWDQLKDDRISVRQVFSNGDAKIVLPCNLQRMIWNAQKIFRIDKRKPSDLHPVKVVEGVRELCKRLMVVGGEDRISKQANENATLLMKSLIRSTLCSKRVAEEHRLSAEAFEWLIGEVETRFQQAQAHPGEMVGALAAQSLGEPATQMTLNTFHYAGVSAKNVTLGVPRLKEIINISKKPKTPSLAVYLLGQAARDAEKAKDVLCRLEHTTLRKVTANTAIYYDPDPMNTVIAEDQEWVSIYYEMPDFDASRISPWLLRIELDRKRMTDKKLTMEQISEKITAGFGDDLNCIFNDDNAEKLVLRIRIMNSEENKLQEEEEVVDKMEDDVFLRCIEANLLSDMTLQGIEAISKVYMHLPSTDDKKRISITEEGEFKAVAEWILETDGSSLMKVLSERDIDPVRTYTNDIVEVFATLGIEAVRKAIEREMGFVISFDGSYVNYRHLALLCDVMTAKGHLMAITRHGINRQETGALARCSFEETVDILMEAAAHAEVDPMKGVSENIMLGQLAKIGTGCFDLLLDAEKCKFGMEIPTNVGGGMMAGGRRYRHVLWSCCSPSSALSPQMTPWNATPAYASAWSPGVGSGMTPGAAGFSPSAASESGYSPGYSPACPSYSPTSPSYSPTSPSYSPTSPSYSPTSPSYSPTSPSYSPTSPSYSPSSPNYSPSSPSYSPTSPSYSPTSPSYSPASPSYSPSSPSYSPASPSYSPSSPSYSPSSPKYSPSSPNYSPTSPSYSPSSPQYSPSSPKYSPTSPSYSPSSPKYSPTSPTYSPTSPRYSPASPEYSPSSPQYSPSSPQYSPASPAYSPGSKYSPASPTYSPSSPKYSPTSPTYTPTSPHYSPSSPTYTPTTPKYSPTTPTYAEEKKKKKK</sequence>
<keyword evidence="4" id="KW-0597">Phosphoprotein</keyword>
<dbReference type="FunFam" id="3.30.1360.140:FF:000001">
    <property type="entry name" value="DNA-directed RNA polymerase subunit"/>
    <property type="match status" value="1"/>
</dbReference>
<dbReference type="Gene3D" id="2.40.40.20">
    <property type="match status" value="1"/>
</dbReference>
<dbReference type="CDD" id="cd02733">
    <property type="entry name" value="RNAP_II_RPB1_N"/>
    <property type="match status" value="1"/>
</dbReference>
<dbReference type="FunFam" id="4.10.860.120:FF:000005">
    <property type="entry name" value="DNA-directed RNA polymerase subunit"/>
    <property type="match status" value="1"/>
</dbReference>
<dbReference type="SUPFAM" id="SSF64484">
    <property type="entry name" value="beta and beta-prime subunits of DNA dependent RNA-polymerase"/>
    <property type="match status" value="1"/>
</dbReference>
<keyword evidence="7" id="KW-0479">Metal-binding</keyword>
<evidence type="ECO:0000256" key="7">
    <source>
        <dbReference type="ARBA" id="ARBA00022723"/>
    </source>
</evidence>
<keyword evidence="5 14" id="KW-0808">Transferase</keyword>
<dbReference type="InterPro" id="IPR000722">
    <property type="entry name" value="RNA_pol_asu"/>
</dbReference>
<keyword evidence="13" id="KW-0539">Nucleus</keyword>
<evidence type="ECO:0000256" key="8">
    <source>
        <dbReference type="ARBA" id="ARBA00022737"/>
    </source>
</evidence>
<evidence type="ECO:0000256" key="12">
    <source>
        <dbReference type="ARBA" id="ARBA00023163"/>
    </source>
</evidence>
<dbReference type="GO" id="GO:0005665">
    <property type="term" value="C:RNA polymerase II, core complex"/>
    <property type="evidence" value="ECO:0007669"/>
    <property type="project" value="TreeGrafter"/>
</dbReference>
<evidence type="ECO:0000313" key="18">
    <source>
        <dbReference type="EMBL" id="PVD18451.1"/>
    </source>
</evidence>
<dbReference type="InterPro" id="IPR045867">
    <property type="entry name" value="DNA-dir_RpoC_beta_prime"/>
</dbReference>
<feature type="compositionally biased region" description="Basic and acidic residues" evidence="16">
    <location>
        <begin position="152"/>
        <end position="164"/>
    </location>
</feature>
<dbReference type="Gene3D" id="1.10.132.30">
    <property type="match status" value="2"/>
</dbReference>
<feature type="region of interest" description="Disordered" evidence="16">
    <location>
        <begin position="1529"/>
        <end position="1774"/>
    </location>
</feature>
<protein>
    <recommendedName>
        <fullName evidence="14">DNA-directed RNA polymerase subunit</fullName>
        <ecNumber evidence="14">2.7.7.6</ecNumber>
    </recommendedName>
</protein>
<keyword evidence="12 14" id="KW-0804">Transcription</keyword>
<dbReference type="Pfam" id="PF00623">
    <property type="entry name" value="RNA_pol_Rpb1_2"/>
    <property type="match status" value="1"/>
</dbReference>
<dbReference type="InterPro" id="IPR006592">
    <property type="entry name" value="RNA_pol_N"/>
</dbReference>
<dbReference type="Pfam" id="PF04983">
    <property type="entry name" value="RNA_pol_Rpb1_3"/>
    <property type="match status" value="1"/>
</dbReference>
<dbReference type="InterPro" id="IPR007080">
    <property type="entry name" value="RNA_pol_Rpb1_1"/>
</dbReference>